<gene>
    <name evidence="1" type="ORF">FD35_GL000266</name>
</gene>
<accession>A0A0R1RW74</accession>
<proteinExistence type="predicted"/>
<name>A0A0R1RW74_9LACO</name>
<dbReference type="EMBL" id="AZFF01000001">
    <property type="protein sequence ID" value="KRL57256.1"/>
    <property type="molecule type" value="Genomic_DNA"/>
</dbReference>
<dbReference type="Proteomes" id="UP000051999">
    <property type="component" value="Unassembled WGS sequence"/>
</dbReference>
<evidence type="ECO:0000313" key="1">
    <source>
        <dbReference type="EMBL" id="KRL57256.1"/>
    </source>
</evidence>
<evidence type="ECO:0000313" key="2">
    <source>
        <dbReference type="Proteomes" id="UP000051999"/>
    </source>
</evidence>
<dbReference type="PATRIC" id="fig|1114972.6.peg.265"/>
<keyword evidence="2" id="KW-1185">Reference proteome</keyword>
<sequence length="140" mass="14960">MGLSSSVDIDAAEAEINKKTKNKIVDAESGVQAEAGGVHLKGNFYSSTKSQEYGAQAEVDGYTIQGHVGFGFLKYNHVPLFGIKGTLQAGETAMAGVNQKNTKIKQLVPHMGIYQATSNVKFGAILGVKLKVSYPILREN</sequence>
<dbReference type="AlphaFoldDB" id="A0A0R1RW74"/>
<organism evidence="1 2">
    <name type="scientific">Furfurilactobacillus rossiae DSM 15814</name>
    <dbReference type="NCBI Taxonomy" id="1114972"/>
    <lineage>
        <taxon>Bacteria</taxon>
        <taxon>Bacillati</taxon>
        <taxon>Bacillota</taxon>
        <taxon>Bacilli</taxon>
        <taxon>Lactobacillales</taxon>
        <taxon>Lactobacillaceae</taxon>
        <taxon>Furfurilactobacillus</taxon>
    </lineage>
</organism>
<reference evidence="1 2" key="1">
    <citation type="journal article" date="2015" name="Genome Announc.">
        <title>Expanding the biotechnology potential of lactobacilli through comparative genomics of 213 strains and associated genera.</title>
        <authorList>
            <person name="Sun Z."/>
            <person name="Harris H.M."/>
            <person name="McCann A."/>
            <person name="Guo C."/>
            <person name="Argimon S."/>
            <person name="Zhang W."/>
            <person name="Yang X."/>
            <person name="Jeffery I.B."/>
            <person name="Cooney J.C."/>
            <person name="Kagawa T.F."/>
            <person name="Liu W."/>
            <person name="Song Y."/>
            <person name="Salvetti E."/>
            <person name="Wrobel A."/>
            <person name="Rasinkangas P."/>
            <person name="Parkhill J."/>
            <person name="Rea M.C."/>
            <person name="O'Sullivan O."/>
            <person name="Ritari J."/>
            <person name="Douillard F.P."/>
            <person name="Paul Ross R."/>
            <person name="Yang R."/>
            <person name="Briner A.E."/>
            <person name="Felis G.E."/>
            <person name="de Vos W.M."/>
            <person name="Barrangou R."/>
            <person name="Klaenhammer T.R."/>
            <person name="Caufield P.W."/>
            <person name="Cui Y."/>
            <person name="Zhang H."/>
            <person name="O'Toole P.W."/>
        </authorList>
    </citation>
    <scope>NUCLEOTIDE SEQUENCE [LARGE SCALE GENOMIC DNA]</scope>
    <source>
        <strain evidence="1 2">DSM 15814</strain>
    </source>
</reference>
<protein>
    <submittedName>
        <fullName evidence="1">Uncharacterized protein</fullName>
    </submittedName>
</protein>
<comment type="caution">
    <text evidence="1">The sequence shown here is derived from an EMBL/GenBank/DDBJ whole genome shotgun (WGS) entry which is preliminary data.</text>
</comment>